<reference evidence="3 4" key="1">
    <citation type="submission" date="2019-06" db="EMBL/GenBank/DDBJ databases">
        <authorList>
            <person name="Rodrigo-Torres L."/>
            <person name="Arahal R. D."/>
            <person name="Lucena T."/>
        </authorList>
    </citation>
    <scope>NUCLEOTIDE SEQUENCE [LARGE SCALE GENOMIC DNA]</scope>
    <source>
        <strain evidence="3 4">SW08-7</strain>
    </source>
</reference>
<name>A0A564G146_9HYPH</name>
<sequence>MGGCEILAQVLVSVFAMDAELADREFADLEPAYPRSSDRQPPDRECPYGQGADREGAKCQRTDRCAADLRLVQVCLCRRGRRAVVAQFGWPFISRRSARRLEDRLSIIVDVGRRPWRERPTVQNVIAVDIGHIVETNDTIRIVWGHIRIDRRR</sequence>
<evidence type="ECO:0000313" key="4">
    <source>
        <dbReference type="Proteomes" id="UP000401717"/>
    </source>
</evidence>
<reference evidence="2" key="2">
    <citation type="journal article" date="2021" name="Front. Microbiol.">
        <title>Comprehensive Comparative Genomics and Phenotyping of Methylobacterium Species.</title>
        <authorList>
            <person name="Alessa O."/>
            <person name="Ogura Y."/>
            <person name="Fujitani Y."/>
            <person name="Takami H."/>
            <person name="Hayashi T."/>
            <person name="Sahin N."/>
            <person name="Tani A."/>
        </authorList>
    </citation>
    <scope>NUCLEOTIDE SEQUENCE</scope>
    <source>
        <strain evidence="2">DSM 22415</strain>
    </source>
</reference>
<organism evidence="3 4">
    <name type="scientific">Methylobacterium dankookense</name>
    <dbReference type="NCBI Taxonomy" id="560405"/>
    <lineage>
        <taxon>Bacteria</taxon>
        <taxon>Pseudomonadati</taxon>
        <taxon>Pseudomonadota</taxon>
        <taxon>Alphaproteobacteria</taxon>
        <taxon>Hyphomicrobiales</taxon>
        <taxon>Methylobacteriaceae</taxon>
        <taxon>Methylobacterium</taxon>
    </lineage>
</organism>
<evidence type="ECO:0000256" key="1">
    <source>
        <dbReference type="SAM" id="MobiDB-lite"/>
    </source>
</evidence>
<dbReference type="EMBL" id="CABFVH010000029">
    <property type="protein sequence ID" value="VUF14203.1"/>
    <property type="molecule type" value="Genomic_DNA"/>
</dbReference>
<accession>A0A564G146</accession>
<keyword evidence="5" id="KW-1185">Reference proteome</keyword>
<dbReference type="Proteomes" id="UP000401717">
    <property type="component" value="Unassembled WGS sequence"/>
</dbReference>
<proteinExistence type="predicted"/>
<gene>
    <name evidence="2" type="ORF">IFDJLNFL_4751</name>
    <name evidence="3" type="ORF">MTDSW087_03919</name>
</gene>
<dbReference type="Proteomes" id="UP001055303">
    <property type="component" value="Unassembled WGS sequence"/>
</dbReference>
<evidence type="ECO:0000313" key="2">
    <source>
        <dbReference type="EMBL" id="GJD58825.1"/>
    </source>
</evidence>
<reference evidence="2" key="3">
    <citation type="submission" date="2021-08" db="EMBL/GenBank/DDBJ databases">
        <authorList>
            <person name="Tani A."/>
            <person name="Ola A."/>
            <person name="Ogura Y."/>
            <person name="Katsura K."/>
            <person name="Hayashi T."/>
        </authorList>
    </citation>
    <scope>NUCLEOTIDE SEQUENCE</scope>
    <source>
        <strain evidence="2">DSM 22415</strain>
    </source>
</reference>
<feature type="region of interest" description="Disordered" evidence="1">
    <location>
        <begin position="31"/>
        <end position="56"/>
    </location>
</feature>
<evidence type="ECO:0000313" key="3">
    <source>
        <dbReference type="EMBL" id="VUF14203.1"/>
    </source>
</evidence>
<dbReference type="AlphaFoldDB" id="A0A564G146"/>
<evidence type="ECO:0000313" key="5">
    <source>
        <dbReference type="Proteomes" id="UP001055303"/>
    </source>
</evidence>
<protein>
    <submittedName>
        <fullName evidence="3">Uncharacterized protein</fullName>
    </submittedName>
</protein>
<dbReference type="RefSeq" id="WP_186383915.1">
    <property type="nucleotide sequence ID" value="NZ_BPQI01000172.1"/>
</dbReference>
<feature type="compositionally biased region" description="Basic and acidic residues" evidence="1">
    <location>
        <begin position="36"/>
        <end position="56"/>
    </location>
</feature>
<dbReference type="EMBL" id="BPQI01000172">
    <property type="protein sequence ID" value="GJD58825.1"/>
    <property type="molecule type" value="Genomic_DNA"/>
</dbReference>